<dbReference type="PROSITE" id="PS50262">
    <property type="entry name" value="G_PROTEIN_RECEP_F1_2"/>
    <property type="match status" value="1"/>
</dbReference>
<keyword evidence="12" id="KW-1185">Reference proteome</keyword>
<feature type="transmembrane region" description="Helical" evidence="9">
    <location>
        <begin position="243"/>
        <end position="262"/>
    </location>
</feature>
<evidence type="ECO:0000256" key="8">
    <source>
        <dbReference type="ARBA" id="ARBA00023224"/>
    </source>
</evidence>
<keyword evidence="2" id="KW-1003">Cell membrane</keyword>
<dbReference type="InterPro" id="IPR000276">
    <property type="entry name" value="GPCR_Rhodpsn"/>
</dbReference>
<comment type="caution">
    <text evidence="11">The sequence shown here is derived from an EMBL/GenBank/DDBJ whole genome shotgun (WGS) entry which is preliminary data.</text>
</comment>
<dbReference type="OrthoDB" id="10042731at2759"/>
<comment type="subcellular location">
    <subcellularLocation>
        <location evidence="1">Cell membrane</location>
        <topology evidence="1">Multi-pass membrane protein</topology>
    </subcellularLocation>
</comment>
<feature type="transmembrane region" description="Helical" evidence="9">
    <location>
        <begin position="142"/>
        <end position="163"/>
    </location>
</feature>
<dbReference type="InterPro" id="IPR050569">
    <property type="entry name" value="TAAR"/>
</dbReference>
<evidence type="ECO:0000256" key="5">
    <source>
        <dbReference type="ARBA" id="ARBA00023040"/>
    </source>
</evidence>
<evidence type="ECO:0000256" key="1">
    <source>
        <dbReference type="ARBA" id="ARBA00004651"/>
    </source>
</evidence>
<evidence type="ECO:0000256" key="3">
    <source>
        <dbReference type="ARBA" id="ARBA00022692"/>
    </source>
</evidence>
<evidence type="ECO:0000256" key="7">
    <source>
        <dbReference type="ARBA" id="ARBA00023170"/>
    </source>
</evidence>
<evidence type="ECO:0000256" key="2">
    <source>
        <dbReference type="ARBA" id="ARBA00022475"/>
    </source>
</evidence>
<feature type="transmembrane region" description="Helical" evidence="9">
    <location>
        <begin position="98"/>
        <end position="121"/>
    </location>
</feature>
<sequence>MAVNFTNSTLSNLTNLIEQRSSGKAADQPAWYWIMKGLISIVTVSGNGVVVFLIITRRNLHITCNWFVLSLSIVDFFVGLLLPWLSFICRQEGISCDYAVFFSAFNTVLAISVANTCMMTFDRYIGLVYALQYRMFMTPKRIILLTASTWVFPAILAFLPFLWHGHVSIEIQNQAKKIYTAAMLIIFEFLPPVILLFMYMQILHTARKLRRQTAVQLAQLSFNQASESNIIPNSRQRLQERSVRVIGAVVILFVLCWTFDIYKSLCRHYFKCSVDKTVLDQVSLLFIYTNSALNPVVYALLKRDIRTELRNLFRCS</sequence>
<dbReference type="Gene3D" id="1.20.1070.10">
    <property type="entry name" value="Rhodopsin 7-helix transmembrane proteins"/>
    <property type="match status" value="1"/>
</dbReference>
<dbReference type="SMART" id="SM01381">
    <property type="entry name" value="7TM_GPCR_Srsx"/>
    <property type="match status" value="1"/>
</dbReference>
<keyword evidence="5" id="KW-0297">G-protein coupled receptor</keyword>
<name>A0A9W9YFH3_9CNID</name>
<dbReference type="EMBL" id="MU827786">
    <property type="protein sequence ID" value="KAJ7333576.1"/>
    <property type="molecule type" value="Genomic_DNA"/>
</dbReference>
<keyword evidence="3 9" id="KW-0812">Transmembrane</keyword>
<reference evidence="11" key="1">
    <citation type="submission" date="2023-01" db="EMBL/GenBank/DDBJ databases">
        <title>Genome assembly of the deep-sea coral Lophelia pertusa.</title>
        <authorList>
            <person name="Herrera S."/>
            <person name="Cordes E."/>
        </authorList>
    </citation>
    <scope>NUCLEOTIDE SEQUENCE</scope>
    <source>
        <strain evidence="11">USNM1676648</strain>
        <tissue evidence="11">Polyp</tissue>
    </source>
</reference>
<dbReference type="GO" id="GO:0005886">
    <property type="term" value="C:plasma membrane"/>
    <property type="evidence" value="ECO:0007669"/>
    <property type="project" value="UniProtKB-SubCell"/>
</dbReference>
<keyword evidence="4 9" id="KW-1133">Transmembrane helix</keyword>
<dbReference type="GO" id="GO:0004930">
    <property type="term" value="F:G protein-coupled receptor activity"/>
    <property type="evidence" value="ECO:0007669"/>
    <property type="project" value="UniProtKB-KW"/>
</dbReference>
<feature type="transmembrane region" description="Helical" evidence="9">
    <location>
        <begin position="30"/>
        <end position="54"/>
    </location>
</feature>
<dbReference type="Pfam" id="PF00001">
    <property type="entry name" value="7tm_1"/>
    <property type="match status" value="1"/>
</dbReference>
<keyword evidence="7" id="KW-0675">Receptor</keyword>
<proteinExistence type="predicted"/>
<protein>
    <recommendedName>
        <fullName evidence="10">G-protein coupled receptors family 1 profile domain-containing protein</fullName>
    </recommendedName>
</protein>
<feature type="domain" description="G-protein coupled receptors family 1 profile" evidence="10">
    <location>
        <begin position="46"/>
        <end position="298"/>
    </location>
</feature>
<evidence type="ECO:0000259" key="10">
    <source>
        <dbReference type="PROSITE" id="PS50262"/>
    </source>
</evidence>
<evidence type="ECO:0000313" key="12">
    <source>
        <dbReference type="Proteomes" id="UP001163046"/>
    </source>
</evidence>
<dbReference type="PANTHER" id="PTHR24249">
    <property type="entry name" value="HISTAMINE RECEPTOR-RELATED G-PROTEIN COUPLED RECEPTOR"/>
    <property type="match status" value="1"/>
</dbReference>
<dbReference type="InterPro" id="IPR017452">
    <property type="entry name" value="GPCR_Rhodpsn_7TM"/>
</dbReference>
<gene>
    <name evidence="11" type="ORF">OS493_017118</name>
</gene>
<dbReference type="PRINTS" id="PR00237">
    <property type="entry name" value="GPCRRHODOPSN"/>
</dbReference>
<organism evidence="11 12">
    <name type="scientific">Desmophyllum pertusum</name>
    <dbReference type="NCBI Taxonomy" id="174260"/>
    <lineage>
        <taxon>Eukaryota</taxon>
        <taxon>Metazoa</taxon>
        <taxon>Cnidaria</taxon>
        <taxon>Anthozoa</taxon>
        <taxon>Hexacorallia</taxon>
        <taxon>Scleractinia</taxon>
        <taxon>Caryophylliina</taxon>
        <taxon>Caryophylliidae</taxon>
        <taxon>Desmophyllum</taxon>
    </lineage>
</organism>
<dbReference type="PANTHER" id="PTHR24249:SF372">
    <property type="entry name" value="G-PROTEIN COUPLED RECEPTORS FAMILY 1 PROFILE DOMAIN-CONTAINING PROTEIN"/>
    <property type="match status" value="1"/>
</dbReference>
<evidence type="ECO:0000256" key="9">
    <source>
        <dbReference type="SAM" id="Phobius"/>
    </source>
</evidence>
<feature type="transmembrane region" description="Helical" evidence="9">
    <location>
        <begin position="282"/>
        <end position="301"/>
    </location>
</feature>
<keyword evidence="6 9" id="KW-0472">Membrane</keyword>
<dbReference type="AlphaFoldDB" id="A0A9W9YFH3"/>
<evidence type="ECO:0000256" key="6">
    <source>
        <dbReference type="ARBA" id="ARBA00023136"/>
    </source>
</evidence>
<evidence type="ECO:0000313" key="11">
    <source>
        <dbReference type="EMBL" id="KAJ7333576.1"/>
    </source>
</evidence>
<evidence type="ECO:0000256" key="4">
    <source>
        <dbReference type="ARBA" id="ARBA00022989"/>
    </source>
</evidence>
<feature type="transmembrane region" description="Helical" evidence="9">
    <location>
        <begin position="66"/>
        <end position="86"/>
    </location>
</feature>
<feature type="transmembrane region" description="Helical" evidence="9">
    <location>
        <begin position="178"/>
        <end position="200"/>
    </location>
</feature>
<keyword evidence="8" id="KW-0807">Transducer</keyword>
<dbReference type="Proteomes" id="UP001163046">
    <property type="component" value="Unassembled WGS sequence"/>
</dbReference>
<accession>A0A9W9YFH3</accession>
<dbReference type="SUPFAM" id="SSF81321">
    <property type="entry name" value="Family A G protein-coupled receptor-like"/>
    <property type="match status" value="1"/>
</dbReference>